<dbReference type="Proteomes" id="UP000553193">
    <property type="component" value="Unassembled WGS sequence"/>
</dbReference>
<keyword evidence="4" id="KW-1185">Reference proteome</keyword>
<sequence>MVKGDIAGQATEKAAKKPPPAPRALSSARVDEEVQGGEFWVLMRAAGILIGLVVVVGWIIG</sequence>
<feature type="transmembrane region" description="Helical" evidence="2">
    <location>
        <begin position="39"/>
        <end position="60"/>
    </location>
</feature>
<accession>A0A840A8Y8</accession>
<name>A0A840A8Y8_9PROT</name>
<keyword evidence="2" id="KW-1133">Transmembrane helix</keyword>
<protein>
    <submittedName>
        <fullName evidence="3">Uncharacterized protein</fullName>
    </submittedName>
</protein>
<keyword evidence="2" id="KW-0812">Transmembrane</keyword>
<dbReference type="AlphaFoldDB" id="A0A840A8Y8"/>
<dbReference type="EMBL" id="JACIDJ010000002">
    <property type="protein sequence ID" value="MBB3897979.1"/>
    <property type="molecule type" value="Genomic_DNA"/>
</dbReference>
<feature type="region of interest" description="Disordered" evidence="1">
    <location>
        <begin position="1"/>
        <end position="29"/>
    </location>
</feature>
<gene>
    <name evidence="3" type="ORF">GGQ83_001416</name>
</gene>
<keyword evidence="2" id="KW-0472">Membrane</keyword>
<organism evidence="3 4">
    <name type="scientific">Roseococcus suduntuyensis</name>
    <dbReference type="NCBI Taxonomy" id="455361"/>
    <lineage>
        <taxon>Bacteria</taxon>
        <taxon>Pseudomonadati</taxon>
        <taxon>Pseudomonadota</taxon>
        <taxon>Alphaproteobacteria</taxon>
        <taxon>Acetobacterales</taxon>
        <taxon>Roseomonadaceae</taxon>
        <taxon>Roseococcus</taxon>
    </lineage>
</organism>
<evidence type="ECO:0000313" key="3">
    <source>
        <dbReference type="EMBL" id="MBB3897979.1"/>
    </source>
</evidence>
<reference evidence="3 4" key="1">
    <citation type="submission" date="2020-08" db="EMBL/GenBank/DDBJ databases">
        <title>Genomic Encyclopedia of Type Strains, Phase IV (KMG-IV): sequencing the most valuable type-strain genomes for metagenomic binning, comparative biology and taxonomic classification.</title>
        <authorList>
            <person name="Goeker M."/>
        </authorList>
    </citation>
    <scope>NUCLEOTIDE SEQUENCE [LARGE SCALE GENOMIC DNA]</scope>
    <source>
        <strain evidence="3 4">DSM 19979</strain>
    </source>
</reference>
<proteinExistence type="predicted"/>
<evidence type="ECO:0000313" key="4">
    <source>
        <dbReference type="Proteomes" id="UP000553193"/>
    </source>
</evidence>
<evidence type="ECO:0000256" key="2">
    <source>
        <dbReference type="SAM" id="Phobius"/>
    </source>
</evidence>
<comment type="caution">
    <text evidence="3">The sequence shown here is derived from an EMBL/GenBank/DDBJ whole genome shotgun (WGS) entry which is preliminary data.</text>
</comment>
<evidence type="ECO:0000256" key="1">
    <source>
        <dbReference type="SAM" id="MobiDB-lite"/>
    </source>
</evidence>